<feature type="compositionally biased region" description="Polar residues" evidence="1">
    <location>
        <begin position="76"/>
        <end position="85"/>
    </location>
</feature>
<protein>
    <submittedName>
        <fullName evidence="2">Uncharacterized protein</fullName>
    </submittedName>
</protein>
<keyword evidence="3" id="KW-1185">Reference proteome</keyword>
<reference evidence="2" key="1">
    <citation type="submission" date="2022-01" db="EMBL/GenBank/DDBJ databases">
        <title>Comparative genomics reveals a dynamic genome evolution in the ectomycorrhizal milk-cap (Lactarius) mushrooms.</title>
        <authorList>
            <consortium name="DOE Joint Genome Institute"/>
            <person name="Lebreton A."/>
            <person name="Tang N."/>
            <person name="Kuo A."/>
            <person name="LaButti K."/>
            <person name="Drula E."/>
            <person name="Barry K."/>
            <person name="Clum A."/>
            <person name="Lipzen A."/>
            <person name="Mousain D."/>
            <person name="Ng V."/>
            <person name="Wang R."/>
            <person name="Wang X."/>
            <person name="Dai Y."/>
            <person name="Henrissat B."/>
            <person name="Grigoriev I.V."/>
            <person name="Guerin-Laguette A."/>
            <person name="Yu F."/>
            <person name="Martin F.M."/>
        </authorList>
    </citation>
    <scope>NUCLEOTIDE SEQUENCE</scope>
    <source>
        <strain evidence="2">QP</strain>
    </source>
</reference>
<comment type="caution">
    <text evidence="2">The sequence shown here is derived from an EMBL/GenBank/DDBJ whole genome shotgun (WGS) entry which is preliminary data.</text>
</comment>
<proteinExistence type="predicted"/>
<dbReference type="Proteomes" id="UP001201163">
    <property type="component" value="Unassembled WGS sequence"/>
</dbReference>
<organism evidence="2 3">
    <name type="scientific">Lactarius akahatsu</name>
    <dbReference type="NCBI Taxonomy" id="416441"/>
    <lineage>
        <taxon>Eukaryota</taxon>
        <taxon>Fungi</taxon>
        <taxon>Dikarya</taxon>
        <taxon>Basidiomycota</taxon>
        <taxon>Agaricomycotina</taxon>
        <taxon>Agaricomycetes</taxon>
        <taxon>Russulales</taxon>
        <taxon>Russulaceae</taxon>
        <taxon>Lactarius</taxon>
    </lineage>
</organism>
<gene>
    <name evidence="2" type="ORF">EDB92DRAFT_2112663</name>
</gene>
<evidence type="ECO:0000313" key="3">
    <source>
        <dbReference type="Proteomes" id="UP001201163"/>
    </source>
</evidence>
<evidence type="ECO:0000256" key="1">
    <source>
        <dbReference type="SAM" id="MobiDB-lite"/>
    </source>
</evidence>
<feature type="region of interest" description="Disordered" evidence="1">
    <location>
        <begin position="60"/>
        <end position="85"/>
    </location>
</feature>
<dbReference type="AlphaFoldDB" id="A0AAD4LKG5"/>
<sequence>MISQFKLSELAGSDPTLDSKLFNVGKAPDNMLQWFAAHVCHKIPKSIILHLRWTEAEEATSAGNAAPDSSDPGVLNSPSPSESFARSRTLSSLTPLIRPVRLLAPGGPILGSPGYQTRSGRAAILTAPPRLIAVIETPDVSVQLACRSGTESTSSAWFFLSSLLVEAPPDLHVDHKEKIATAADDDLDNAGDHVVKRRLPLTLIQVLLLFQVPGV</sequence>
<accession>A0AAD4LKG5</accession>
<evidence type="ECO:0000313" key="2">
    <source>
        <dbReference type="EMBL" id="KAH8996367.1"/>
    </source>
</evidence>
<dbReference type="EMBL" id="JAKELL010000009">
    <property type="protein sequence ID" value="KAH8996367.1"/>
    <property type="molecule type" value="Genomic_DNA"/>
</dbReference>
<name>A0AAD4LKG5_9AGAM</name>